<evidence type="ECO:0000256" key="1">
    <source>
        <dbReference type="ARBA" id="ARBA00022741"/>
    </source>
</evidence>
<dbReference type="InterPro" id="IPR005225">
    <property type="entry name" value="Small_GTP-bd"/>
</dbReference>
<dbReference type="SMART" id="SM00174">
    <property type="entry name" value="RHO"/>
    <property type="match status" value="1"/>
</dbReference>
<dbReference type="PROSITE" id="PS51420">
    <property type="entry name" value="RHO"/>
    <property type="match status" value="1"/>
</dbReference>
<dbReference type="GO" id="GO:0007264">
    <property type="term" value="P:small GTPase-mediated signal transduction"/>
    <property type="evidence" value="ECO:0007669"/>
    <property type="project" value="InterPro"/>
</dbReference>
<name>A0A564YBS0_HYMDI</name>
<protein>
    <submittedName>
        <fullName evidence="4">Uncharacterized protein</fullName>
    </submittedName>
</protein>
<keyword evidence="2" id="KW-0342">GTP-binding</keyword>
<dbReference type="PRINTS" id="PR00449">
    <property type="entry name" value="RASTRNSFRMNG"/>
</dbReference>
<gene>
    <name evidence="4" type="ORF">WMSIL1_LOCUS4372</name>
</gene>
<dbReference type="InterPro" id="IPR003578">
    <property type="entry name" value="Small_GTPase_Rho"/>
</dbReference>
<dbReference type="GO" id="GO:0003924">
    <property type="term" value="F:GTPase activity"/>
    <property type="evidence" value="ECO:0007669"/>
    <property type="project" value="InterPro"/>
</dbReference>
<dbReference type="InterPro" id="IPR027417">
    <property type="entry name" value="P-loop_NTPase"/>
</dbReference>
<dbReference type="SMART" id="SM00173">
    <property type="entry name" value="RAS"/>
    <property type="match status" value="1"/>
</dbReference>
<dbReference type="SUPFAM" id="SSF52540">
    <property type="entry name" value="P-loop containing nucleoside triphosphate hydrolases"/>
    <property type="match status" value="1"/>
</dbReference>
<keyword evidence="1" id="KW-0547">Nucleotide-binding</keyword>
<accession>A0A564YBS0</accession>
<evidence type="ECO:0000313" key="4">
    <source>
        <dbReference type="EMBL" id="VUZ43964.1"/>
    </source>
</evidence>
<dbReference type="Gene3D" id="3.40.50.300">
    <property type="entry name" value="P-loop containing nucleotide triphosphate hydrolases"/>
    <property type="match status" value="1"/>
</dbReference>
<dbReference type="CDD" id="cd00157">
    <property type="entry name" value="Rho"/>
    <property type="match status" value="1"/>
</dbReference>
<reference evidence="4 5" key="1">
    <citation type="submission" date="2019-07" db="EMBL/GenBank/DDBJ databases">
        <authorList>
            <person name="Jastrzebski P J."/>
            <person name="Paukszto L."/>
            <person name="Jastrzebski P J."/>
        </authorList>
    </citation>
    <scope>NUCLEOTIDE SEQUENCE [LARGE SCALE GENOMIC DNA]</scope>
    <source>
        <strain evidence="4 5">WMS-il1</strain>
    </source>
</reference>
<evidence type="ECO:0000313" key="5">
    <source>
        <dbReference type="Proteomes" id="UP000321570"/>
    </source>
</evidence>
<dbReference type="Pfam" id="PF00071">
    <property type="entry name" value="Ras"/>
    <property type="match status" value="1"/>
</dbReference>
<dbReference type="SMART" id="SM00175">
    <property type="entry name" value="RAB"/>
    <property type="match status" value="1"/>
</dbReference>
<proteinExistence type="predicted"/>
<sequence>METRECKENHILIGKCVVVGDERVGKSCFISRLCGQLFRSEYFATLIDMAPAKTMKDGALMLIDFWDTPGAHHLEKIRVLAYQNTHIFAICFSVADSESFEHVRSKWLKEVRENGPENAVIFLIGLQSDLRADESINKELVSKGCEMPTIDQCSSLAESIGAVSYFECSSKTNVGFNAILDSMKATVQNPIKIMRHASVSLPRDGLKGTLSNVTKNSHQKSHRSSRP</sequence>
<dbReference type="AlphaFoldDB" id="A0A564YBS0"/>
<feature type="compositionally biased region" description="Basic residues" evidence="3">
    <location>
        <begin position="217"/>
        <end position="227"/>
    </location>
</feature>
<dbReference type="PROSITE" id="PS51421">
    <property type="entry name" value="RAS"/>
    <property type="match status" value="1"/>
</dbReference>
<feature type="region of interest" description="Disordered" evidence="3">
    <location>
        <begin position="204"/>
        <end position="227"/>
    </location>
</feature>
<evidence type="ECO:0000256" key="2">
    <source>
        <dbReference type="ARBA" id="ARBA00023134"/>
    </source>
</evidence>
<organism evidence="4 5">
    <name type="scientific">Hymenolepis diminuta</name>
    <name type="common">Rat tapeworm</name>
    <dbReference type="NCBI Taxonomy" id="6216"/>
    <lineage>
        <taxon>Eukaryota</taxon>
        <taxon>Metazoa</taxon>
        <taxon>Spiralia</taxon>
        <taxon>Lophotrochozoa</taxon>
        <taxon>Platyhelminthes</taxon>
        <taxon>Cestoda</taxon>
        <taxon>Eucestoda</taxon>
        <taxon>Cyclophyllidea</taxon>
        <taxon>Hymenolepididae</taxon>
        <taxon>Hymenolepis</taxon>
    </lineage>
</organism>
<dbReference type="PANTHER" id="PTHR24072">
    <property type="entry name" value="RHO FAMILY GTPASE"/>
    <property type="match status" value="1"/>
</dbReference>
<dbReference type="InterPro" id="IPR001806">
    <property type="entry name" value="Small_GTPase"/>
</dbReference>
<evidence type="ECO:0000256" key="3">
    <source>
        <dbReference type="SAM" id="MobiDB-lite"/>
    </source>
</evidence>
<dbReference type="GO" id="GO:0005525">
    <property type="term" value="F:GTP binding"/>
    <property type="evidence" value="ECO:0007669"/>
    <property type="project" value="UniProtKB-KW"/>
</dbReference>
<dbReference type="EMBL" id="CABIJS010000122">
    <property type="protein sequence ID" value="VUZ43964.1"/>
    <property type="molecule type" value="Genomic_DNA"/>
</dbReference>
<dbReference type="Proteomes" id="UP000321570">
    <property type="component" value="Unassembled WGS sequence"/>
</dbReference>
<dbReference type="PROSITE" id="PS51419">
    <property type="entry name" value="RAB"/>
    <property type="match status" value="1"/>
</dbReference>
<dbReference type="NCBIfam" id="TIGR00231">
    <property type="entry name" value="small_GTP"/>
    <property type="match status" value="1"/>
</dbReference>
<keyword evidence="5" id="KW-1185">Reference proteome</keyword>